<organism evidence="1 2">
    <name type="scientific">Comamonas denitrificans</name>
    <dbReference type="NCBI Taxonomy" id="117506"/>
    <lineage>
        <taxon>Bacteria</taxon>
        <taxon>Pseudomonadati</taxon>
        <taxon>Pseudomonadota</taxon>
        <taxon>Betaproteobacteria</taxon>
        <taxon>Burkholderiales</taxon>
        <taxon>Comamonadaceae</taxon>
        <taxon>Comamonas</taxon>
    </lineage>
</organism>
<dbReference type="AlphaFoldDB" id="A0A939H0H6"/>
<evidence type="ECO:0000313" key="1">
    <source>
        <dbReference type="EMBL" id="MBO1249371.1"/>
    </source>
</evidence>
<dbReference type="EMBL" id="JAFNME010000009">
    <property type="protein sequence ID" value="MBO1249371.1"/>
    <property type="molecule type" value="Genomic_DNA"/>
</dbReference>
<proteinExistence type="predicted"/>
<protein>
    <submittedName>
        <fullName evidence="1">Uncharacterized protein</fullName>
    </submittedName>
</protein>
<keyword evidence="2" id="KW-1185">Reference proteome</keyword>
<evidence type="ECO:0000313" key="2">
    <source>
        <dbReference type="Proteomes" id="UP000664731"/>
    </source>
</evidence>
<reference evidence="1" key="1">
    <citation type="submission" date="2021-03" db="EMBL/GenBank/DDBJ databases">
        <title>Comamonas denitrificans.</title>
        <authorList>
            <person name="Finster K."/>
        </authorList>
    </citation>
    <scope>NUCLEOTIDE SEQUENCE</scope>
    <source>
        <strain evidence="1">MM2021_4</strain>
    </source>
</reference>
<dbReference type="RefSeq" id="WP_207574891.1">
    <property type="nucleotide sequence ID" value="NZ_JAFNME010000009.1"/>
</dbReference>
<comment type="caution">
    <text evidence="1">The sequence shown here is derived from an EMBL/GenBank/DDBJ whole genome shotgun (WGS) entry which is preliminary data.</text>
</comment>
<dbReference type="Proteomes" id="UP000664731">
    <property type="component" value="Unassembled WGS sequence"/>
</dbReference>
<sequence>MAWTLTTPHDTARTTAAQAAANAKTLQLADAGAGPSTLRLYTDADPVTQERTHLVTIVLAKPCGTIVGGQIQLTQVDPLGDMVAATGVPTFGQWCDGDGMAIADCTVSNDAGDGDLKISTRQDGMIFEGGFVTLTEGLIG</sequence>
<accession>A0A939H0H6</accession>
<name>A0A939H0H6_9BURK</name>
<gene>
    <name evidence="1" type="ORF">J1777_05900</name>
</gene>